<keyword evidence="2" id="KW-1185">Reference proteome</keyword>
<reference evidence="1 2" key="1">
    <citation type="submission" date="2018-05" db="EMBL/GenBank/DDBJ databases">
        <title>Micromonospora from Atacama Desert.</title>
        <authorList>
            <person name="Carro L."/>
            <person name="Goodfellow M."/>
            <person name="Klenk H.-P."/>
        </authorList>
    </citation>
    <scope>NUCLEOTIDE SEQUENCE [LARGE SCALE GENOMIC DNA]</scope>
    <source>
        <strain evidence="1 2">LB39</strain>
    </source>
</reference>
<dbReference type="Proteomes" id="UP000282312">
    <property type="component" value="Unassembled WGS sequence"/>
</dbReference>
<evidence type="ECO:0000313" key="2">
    <source>
        <dbReference type="Proteomes" id="UP000282312"/>
    </source>
</evidence>
<dbReference type="EMBL" id="QGSZ01000203">
    <property type="protein sequence ID" value="RQX02664.1"/>
    <property type="molecule type" value="Genomic_DNA"/>
</dbReference>
<comment type="caution">
    <text evidence="1">The sequence shown here is derived from an EMBL/GenBank/DDBJ whole genome shotgun (WGS) entry which is preliminary data.</text>
</comment>
<accession>A0A3N9WPA6</accession>
<organism evidence="1 2">
    <name type="scientific">Micromonospora inaquosa</name>
    <dbReference type="NCBI Taxonomy" id="2203716"/>
    <lineage>
        <taxon>Bacteria</taxon>
        <taxon>Bacillati</taxon>
        <taxon>Actinomycetota</taxon>
        <taxon>Actinomycetes</taxon>
        <taxon>Micromonosporales</taxon>
        <taxon>Micromonosporaceae</taxon>
        <taxon>Micromonospora</taxon>
    </lineage>
</organism>
<sequence>MLEFVQERYGGLTYTSGFFDSDVFFTPVCEPEDPTEELEILYAVQTGSPAGACLSADGVVIVGVDYHEVPEFASLDSLIECDSMFELAEQQPATGTMHLAGLDRLRGAVELIEASPFRLRRVPEAGGAHTYWFSGQSAYVFLSGAWSAIGFMPPSIRVWAGNQQEVNRILATFA</sequence>
<dbReference type="RefSeq" id="WP_358028486.1">
    <property type="nucleotide sequence ID" value="NZ_JBEZFR010000003.1"/>
</dbReference>
<protein>
    <submittedName>
        <fullName evidence="1">Uncharacterized protein</fullName>
    </submittedName>
</protein>
<evidence type="ECO:0000313" key="1">
    <source>
        <dbReference type="EMBL" id="RQX02664.1"/>
    </source>
</evidence>
<name>A0A3N9WPA6_9ACTN</name>
<proteinExistence type="predicted"/>
<gene>
    <name evidence="1" type="ORF">DLJ59_14955</name>
</gene>
<dbReference type="AlphaFoldDB" id="A0A3N9WPA6"/>